<evidence type="ECO:0000256" key="2">
    <source>
        <dbReference type="SAM" id="Phobius"/>
    </source>
</evidence>
<keyword evidence="2" id="KW-0472">Membrane</keyword>
<dbReference type="GO" id="GO:0016787">
    <property type="term" value="F:hydrolase activity"/>
    <property type="evidence" value="ECO:0007669"/>
    <property type="project" value="UniProtKB-KW"/>
</dbReference>
<dbReference type="InterPro" id="IPR008928">
    <property type="entry name" value="6-hairpin_glycosidase_sf"/>
</dbReference>
<dbReference type="SUPFAM" id="SSF48208">
    <property type="entry name" value="Six-hairpin glycosidases"/>
    <property type="match status" value="1"/>
</dbReference>
<dbReference type="OrthoDB" id="9807186at2"/>
<evidence type="ECO:0000313" key="3">
    <source>
        <dbReference type="EMBL" id="ASV68542.1"/>
    </source>
</evidence>
<organism evidence="3 4">
    <name type="scientific">Cytobacillus kochii</name>
    <dbReference type="NCBI Taxonomy" id="859143"/>
    <lineage>
        <taxon>Bacteria</taxon>
        <taxon>Bacillati</taxon>
        <taxon>Bacillota</taxon>
        <taxon>Bacilli</taxon>
        <taxon>Bacillales</taxon>
        <taxon>Bacillaceae</taxon>
        <taxon>Cytobacillus</taxon>
    </lineage>
</organism>
<dbReference type="GO" id="GO:0005975">
    <property type="term" value="P:carbohydrate metabolic process"/>
    <property type="evidence" value="ECO:0007669"/>
    <property type="project" value="InterPro"/>
</dbReference>
<name>A0A248TK82_9BACI</name>
<evidence type="ECO:0000256" key="1">
    <source>
        <dbReference type="ARBA" id="ARBA00022801"/>
    </source>
</evidence>
<dbReference type="PANTHER" id="PTHR33886">
    <property type="entry name" value="UNSATURATED RHAMNOGALACTURONAN HYDROLASE (EUROFUNG)"/>
    <property type="match status" value="1"/>
</dbReference>
<dbReference type="InterPro" id="IPR012341">
    <property type="entry name" value="6hp_glycosidase-like_sf"/>
</dbReference>
<proteinExistence type="predicted"/>
<dbReference type="PANTHER" id="PTHR33886:SF8">
    <property type="entry name" value="UNSATURATED RHAMNOGALACTURONAN HYDROLASE (EUROFUNG)"/>
    <property type="match status" value="1"/>
</dbReference>
<dbReference type="Proteomes" id="UP000215137">
    <property type="component" value="Chromosome"/>
</dbReference>
<keyword evidence="4" id="KW-1185">Reference proteome</keyword>
<dbReference type="AlphaFoldDB" id="A0A248TK82"/>
<dbReference type="KEGG" id="bko:CKF48_15250"/>
<feature type="transmembrane region" description="Helical" evidence="2">
    <location>
        <begin position="6"/>
        <end position="25"/>
    </location>
</feature>
<dbReference type="RefSeq" id="WP_095372112.1">
    <property type="nucleotide sequence ID" value="NZ_CP022983.1"/>
</dbReference>
<evidence type="ECO:0000313" key="4">
    <source>
        <dbReference type="Proteomes" id="UP000215137"/>
    </source>
</evidence>
<sequence length="395" mass="45656">MIIWPLAFFILILVGAIGLDLFLIFKTWFSRIHFGKYENERDWEKPIITTVARWLKRTPKVPLTDQRRWVALDIIKGQYTRGEIQYWQEAALLMALPSPQFISEVDRFINKKITPSGEWKTCPQQIDGAILAYAILKNNRLNGECYQQAMDEMWQVIQAHIGKDGTVMYRKSMVDYRYVDTIGFICPFLITYGVKNNKPECIDLAIHQIESFFTYGMSSQMAVPAHAYHIKSKVGTGLYGWGRGMAWLALGVIDSWKELPNHHHYKHELELRITQLAKVILSLQQDSGSWSWLMTRKEARADSSTTSTLGYFLAHAAYIEEIEDQCCQGRDKAIHYLMKVTRRTGAIDFSQGDTKDIGVYSQLFDILPFTQGMSLRLLAEKRRYQESKKDRQAVS</sequence>
<keyword evidence="2" id="KW-0812">Transmembrane</keyword>
<accession>A0A248TK82</accession>
<keyword evidence="2" id="KW-1133">Transmembrane helix</keyword>
<keyword evidence="1" id="KW-0378">Hydrolase</keyword>
<dbReference type="Pfam" id="PF07470">
    <property type="entry name" value="Glyco_hydro_88"/>
    <property type="match status" value="1"/>
</dbReference>
<dbReference type="InterPro" id="IPR010905">
    <property type="entry name" value="Glyco_hydro_88"/>
</dbReference>
<dbReference type="Gene3D" id="1.50.10.10">
    <property type="match status" value="1"/>
</dbReference>
<gene>
    <name evidence="3" type="ORF">CKF48_15250</name>
</gene>
<dbReference type="EMBL" id="CP022983">
    <property type="protein sequence ID" value="ASV68542.1"/>
    <property type="molecule type" value="Genomic_DNA"/>
</dbReference>
<reference evidence="3 4" key="1">
    <citation type="submission" date="2017-08" db="EMBL/GenBank/DDBJ databases">
        <title>Complete Genome Sequence of Bacillus kochii Oregon-R-modENCODE STRAIN BDGP4, isolated from Drosophila melanogaster gut.</title>
        <authorList>
            <person name="Wan K.H."/>
            <person name="Yu C."/>
            <person name="Park S."/>
            <person name="Hammonds A.S."/>
            <person name="Booth B.W."/>
            <person name="Celniker S.E."/>
        </authorList>
    </citation>
    <scope>NUCLEOTIDE SEQUENCE [LARGE SCALE GENOMIC DNA]</scope>
    <source>
        <strain evidence="3 4">BDGP4</strain>
    </source>
</reference>
<dbReference type="InterPro" id="IPR052043">
    <property type="entry name" value="PolySaccharide_Degr_Enz"/>
</dbReference>
<protein>
    <submittedName>
        <fullName evidence="3">Uncharacterized protein</fullName>
    </submittedName>
</protein>